<dbReference type="AlphaFoldDB" id="A0A419VYY2"/>
<dbReference type="InterPro" id="IPR050361">
    <property type="entry name" value="MPP/UQCRC_Complex"/>
</dbReference>
<evidence type="ECO:0000313" key="4">
    <source>
        <dbReference type="Proteomes" id="UP000283387"/>
    </source>
</evidence>
<accession>A0A419VYY2</accession>
<dbReference type="EMBL" id="RAPN01000002">
    <property type="protein sequence ID" value="RKD88426.1"/>
    <property type="molecule type" value="Genomic_DNA"/>
</dbReference>
<reference evidence="3 4" key="1">
    <citation type="submission" date="2018-09" db="EMBL/GenBank/DDBJ databases">
        <title>Genomic Encyclopedia of Archaeal and Bacterial Type Strains, Phase II (KMG-II): from individual species to whole genera.</title>
        <authorList>
            <person name="Goeker M."/>
        </authorList>
    </citation>
    <scope>NUCLEOTIDE SEQUENCE [LARGE SCALE GENOMIC DNA]</scope>
    <source>
        <strain evidence="3 4">DSM 27148</strain>
    </source>
</reference>
<dbReference type="PANTHER" id="PTHR11851">
    <property type="entry name" value="METALLOPROTEASE"/>
    <property type="match status" value="1"/>
</dbReference>
<keyword evidence="4" id="KW-1185">Reference proteome</keyword>
<dbReference type="Pfam" id="PF00675">
    <property type="entry name" value="Peptidase_M16"/>
    <property type="match status" value="1"/>
</dbReference>
<proteinExistence type="predicted"/>
<dbReference type="PANTHER" id="PTHR11851:SF224">
    <property type="entry name" value="PROCESSING PROTEASE"/>
    <property type="match status" value="1"/>
</dbReference>
<organism evidence="3 4">
    <name type="scientific">Mangrovibacterium diazotrophicum</name>
    <dbReference type="NCBI Taxonomy" id="1261403"/>
    <lineage>
        <taxon>Bacteria</taxon>
        <taxon>Pseudomonadati</taxon>
        <taxon>Bacteroidota</taxon>
        <taxon>Bacteroidia</taxon>
        <taxon>Marinilabiliales</taxon>
        <taxon>Prolixibacteraceae</taxon>
        <taxon>Mangrovibacterium</taxon>
    </lineage>
</organism>
<feature type="domain" description="Peptidase M16 N-terminal" evidence="1">
    <location>
        <begin position="41"/>
        <end position="139"/>
    </location>
</feature>
<dbReference type="InterPro" id="IPR007863">
    <property type="entry name" value="Peptidase_M16_C"/>
</dbReference>
<feature type="domain" description="Peptidase M16 C-terminal" evidence="2">
    <location>
        <begin position="186"/>
        <end position="358"/>
    </location>
</feature>
<gene>
    <name evidence="3" type="ORF">BC643_3575</name>
</gene>
<dbReference type="Gene3D" id="3.30.830.10">
    <property type="entry name" value="Metalloenzyme, LuxS/M16 peptidase-like"/>
    <property type="match status" value="2"/>
</dbReference>
<dbReference type="Proteomes" id="UP000283387">
    <property type="component" value="Unassembled WGS sequence"/>
</dbReference>
<dbReference type="OrthoDB" id="9811314at2"/>
<dbReference type="SUPFAM" id="SSF63411">
    <property type="entry name" value="LuxS/MPP-like metallohydrolase"/>
    <property type="match status" value="2"/>
</dbReference>
<dbReference type="InterPro" id="IPR011765">
    <property type="entry name" value="Pept_M16_N"/>
</dbReference>
<protein>
    <submittedName>
        <fullName evidence="3">Putative Zn-dependent peptidase</fullName>
    </submittedName>
</protein>
<evidence type="ECO:0000259" key="1">
    <source>
        <dbReference type="Pfam" id="PF00675"/>
    </source>
</evidence>
<name>A0A419VYY2_9BACT</name>
<dbReference type="GO" id="GO:0046872">
    <property type="term" value="F:metal ion binding"/>
    <property type="evidence" value="ECO:0007669"/>
    <property type="project" value="InterPro"/>
</dbReference>
<dbReference type="InterPro" id="IPR011249">
    <property type="entry name" value="Metalloenz_LuxS/M16"/>
</dbReference>
<dbReference type="Pfam" id="PF05193">
    <property type="entry name" value="Peptidase_M16_C"/>
    <property type="match status" value="1"/>
</dbReference>
<evidence type="ECO:0000313" key="3">
    <source>
        <dbReference type="EMBL" id="RKD88426.1"/>
    </source>
</evidence>
<sequence length="424" mass="48680">MMPNRLLEPALHKIEKPDLIHPAKSTLRNGIPVFALKAGQQEVCKIDFVFEAGIWQQQKPLLASLSNAMLQEGSKNYTAAQIAEFFDFHGAYLQLTADYHNGTVSVITLEKHVDKLLPVIEDLIKHSIFPSSEFQTLLKRRKQRFLLETEKVKILCQKKFSEVLFGQGHPYTLGLKAEDFDNGEIEDFVRFYKQHYHSKNCEIHLSGQFSDSIVDSLDKYFGSNDWEGQATTTETKEIIATSEALVRINKENAIQSAIRIGKLLVEKQHPDYFGLQILTTILGGYFSSRLMMNIREDKGYTYGIGANFVSLNQAGYLIITTEVDKQYEKDTLKEIKKEIDLLRTKLVSEEELNRVKQYLVGEFLREFDGPFSLSQAFRNIHDFNLDYSFYDKYYETIQSITPQHLQNLALKYLSTESMHTVIAG</sequence>
<dbReference type="RefSeq" id="WP_120274588.1">
    <property type="nucleotide sequence ID" value="NZ_RAPN01000002.1"/>
</dbReference>
<comment type="caution">
    <text evidence="3">The sequence shown here is derived from an EMBL/GenBank/DDBJ whole genome shotgun (WGS) entry which is preliminary data.</text>
</comment>
<evidence type="ECO:0000259" key="2">
    <source>
        <dbReference type="Pfam" id="PF05193"/>
    </source>
</evidence>